<reference evidence="2" key="1">
    <citation type="submission" date="2018-05" db="EMBL/GenBank/DDBJ databases">
        <authorList>
            <person name="Lanie J.A."/>
            <person name="Ng W.-L."/>
            <person name="Kazmierczak K.M."/>
            <person name="Andrzejewski T.M."/>
            <person name="Davidsen T.M."/>
            <person name="Wayne K.J."/>
            <person name="Tettelin H."/>
            <person name="Glass J.I."/>
            <person name="Rusch D."/>
            <person name="Podicherti R."/>
            <person name="Tsui H.-C.T."/>
            <person name="Winkler M.E."/>
        </authorList>
    </citation>
    <scope>NUCLEOTIDE SEQUENCE</scope>
</reference>
<dbReference type="GO" id="GO:0004106">
    <property type="term" value="F:chorismate mutase activity"/>
    <property type="evidence" value="ECO:0007669"/>
    <property type="project" value="InterPro"/>
</dbReference>
<evidence type="ECO:0000313" key="2">
    <source>
        <dbReference type="EMBL" id="SVB12586.1"/>
    </source>
</evidence>
<dbReference type="Gene3D" id="1.20.59.10">
    <property type="entry name" value="Chorismate mutase"/>
    <property type="match status" value="1"/>
</dbReference>
<dbReference type="GO" id="GO:0046417">
    <property type="term" value="P:chorismate metabolic process"/>
    <property type="evidence" value="ECO:0007669"/>
    <property type="project" value="InterPro"/>
</dbReference>
<dbReference type="InterPro" id="IPR002701">
    <property type="entry name" value="CM_II_prokaryot"/>
</dbReference>
<dbReference type="PROSITE" id="PS51168">
    <property type="entry name" value="CHORISMATE_MUT_2"/>
    <property type="match status" value="1"/>
</dbReference>
<protein>
    <recommendedName>
        <fullName evidence="1">Chorismate mutase domain-containing protein</fullName>
    </recommendedName>
</protein>
<accession>A0A382BFI3</accession>
<sequence length="57" mass="6860">MKNNNIIKLRKKLDLLDNKFLNLIKRRSILVDKVLKQKTSKNQIVNRKRIKAILYNI</sequence>
<gene>
    <name evidence="2" type="ORF">METZ01_LOCUS165440</name>
</gene>
<dbReference type="InterPro" id="IPR036979">
    <property type="entry name" value="CM_dom_sf"/>
</dbReference>
<dbReference type="SUPFAM" id="SSF48600">
    <property type="entry name" value="Chorismate mutase II"/>
    <property type="match status" value="1"/>
</dbReference>
<name>A0A382BFI3_9ZZZZ</name>
<evidence type="ECO:0000259" key="1">
    <source>
        <dbReference type="PROSITE" id="PS51168"/>
    </source>
</evidence>
<proteinExistence type="predicted"/>
<dbReference type="EMBL" id="UINC01029602">
    <property type="protein sequence ID" value="SVB12586.1"/>
    <property type="molecule type" value="Genomic_DNA"/>
</dbReference>
<organism evidence="2">
    <name type="scientific">marine metagenome</name>
    <dbReference type="NCBI Taxonomy" id="408172"/>
    <lineage>
        <taxon>unclassified sequences</taxon>
        <taxon>metagenomes</taxon>
        <taxon>ecological metagenomes</taxon>
    </lineage>
</organism>
<feature type="non-terminal residue" evidence="2">
    <location>
        <position position="57"/>
    </location>
</feature>
<dbReference type="InterPro" id="IPR036263">
    <property type="entry name" value="Chorismate_II_sf"/>
</dbReference>
<feature type="domain" description="Chorismate mutase" evidence="1">
    <location>
        <begin position="1"/>
        <end position="57"/>
    </location>
</feature>
<dbReference type="AlphaFoldDB" id="A0A382BFI3"/>